<dbReference type="InterPro" id="IPR037523">
    <property type="entry name" value="VOC_core"/>
</dbReference>
<sequence length="140" mass="16520">MTFSFNGLDHYQITAPLGTEKEVHHFFTDVLGCPEVEKPDSLSHFESIWFDMGRHIIHVGLDENHHSEKRGHPAFDVENLQGLMDRLDEHNIPYEEDFNMPGARRFYTYAFFGHRMEFLEWHDKPKSLMTESEKADHKSE</sequence>
<dbReference type="PANTHER" id="PTHR39175">
    <property type="entry name" value="FAMILY PROTEIN, PUTATIVE (AFU_ORTHOLOGUE AFUA_3G15060)-RELATED"/>
    <property type="match status" value="1"/>
</dbReference>
<dbReference type="Proteomes" id="UP000321425">
    <property type="component" value="Unassembled WGS sequence"/>
</dbReference>
<dbReference type="InterPro" id="IPR029068">
    <property type="entry name" value="Glyas_Bleomycin-R_OHBP_Dase"/>
</dbReference>
<dbReference type="Gene3D" id="3.10.180.10">
    <property type="entry name" value="2,3-Dihydroxybiphenyl 1,2-Dioxygenase, domain 1"/>
    <property type="match status" value="1"/>
</dbReference>
<reference evidence="2 5" key="2">
    <citation type="submission" date="2019-07" db="EMBL/GenBank/DDBJ databases">
        <title>Whole genome shotgun sequence of Alkalibacterium putridalgicola NBRC 103243.</title>
        <authorList>
            <person name="Hosoyama A."/>
            <person name="Uohara A."/>
            <person name="Ohji S."/>
            <person name="Ichikawa N."/>
        </authorList>
    </citation>
    <scope>NUCLEOTIDE SEQUENCE [LARGE SCALE GENOMIC DNA]</scope>
    <source>
        <strain evidence="2 5">NBRC 103243</strain>
    </source>
</reference>
<dbReference type="SUPFAM" id="SSF54593">
    <property type="entry name" value="Glyoxalase/Bleomycin resistance protein/Dihydroxybiphenyl dioxygenase"/>
    <property type="match status" value="1"/>
</dbReference>
<proteinExistence type="predicted"/>
<reference evidence="3 4" key="1">
    <citation type="submission" date="2016-10" db="EMBL/GenBank/DDBJ databases">
        <authorList>
            <person name="de Groot N.N."/>
        </authorList>
    </citation>
    <scope>NUCLEOTIDE SEQUENCE [LARGE SCALE GENOMIC DNA]</scope>
    <source>
        <strain evidence="3 4">DSM 19182</strain>
    </source>
</reference>
<dbReference type="PANTHER" id="PTHR39175:SF1">
    <property type="entry name" value="FAMILY PROTEIN, PUTATIVE (AFU_ORTHOLOGUE AFUA_3G15060)-RELATED"/>
    <property type="match status" value="1"/>
</dbReference>
<dbReference type="OrthoDB" id="9813630at2"/>
<name>A0A1H7X2N4_9LACT</name>
<keyword evidence="5" id="KW-1185">Reference proteome</keyword>
<protein>
    <recommendedName>
        <fullName evidence="1">VOC domain-containing protein</fullName>
    </recommendedName>
</protein>
<accession>A0A1H7X2N4</accession>
<dbReference type="EMBL" id="FOBL01000044">
    <property type="protein sequence ID" value="SEM28126.1"/>
    <property type="molecule type" value="Genomic_DNA"/>
</dbReference>
<dbReference type="STRING" id="426703.SAMN04488100_14412"/>
<evidence type="ECO:0000313" key="3">
    <source>
        <dbReference type="EMBL" id="SEM28126.1"/>
    </source>
</evidence>
<dbReference type="RefSeq" id="WP_091489824.1">
    <property type="nucleotide sequence ID" value="NZ_BJUX01000039.1"/>
</dbReference>
<evidence type="ECO:0000313" key="4">
    <source>
        <dbReference type="Proteomes" id="UP000198548"/>
    </source>
</evidence>
<dbReference type="Proteomes" id="UP000198548">
    <property type="component" value="Unassembled WGS sequence"/>
</dbReference>
<feature type="domain" description="VOC" evidence="1">
    <location>
        <begin position="7"/>
        <end position="121"/>
    </location>
</feature>
<dbReference type="EMBL" id="BJUX01000039">
    <property type="protein sequence ID" value="GEK90223.1"/>
    <property type="molecule type" value="Genomic_DNA"/>
</dbReference>
<dbReference type="PROSITE" id="PS51819">
    <property type="entry name" value="VOC"/>
    <property type="match status" value="1"/>
</dbReference>
<evidence type="ECO:0000313" key="5">
    <source>
        <dbReference type="Proteomes" id="UP000321425"/>
    </source>
</evidence>
<organism evidence="3 4">
    <name type="scientific">Alkalibacterium putridalgicola</name>
    <dbReference type="NCBI Taxonomy" id="426703"/>
    <lineage>
        <taxon>Bacteria</taxon>
        <taxon>Bacillati</taxon>
        <taxon>Bacillota</taxon>
        <taxon>Bacilli</taxon>
        <taxon>Lactobacillales</taxon>
        <taxon>Carnobacteriaceae</taxon>
        <taxon>Alkalibacterium</taxon>
    </lineage>
</organism>
<evidence type="ECO:0000313" key="2">
    <source>
        <dbReference type="EMBL" id="GEK90223.1"/>
    </source>
</evidence>
<dbReference type="AlphaFoldDB" id="A0A1H7X2N4"/>
<gene>
    <name evidence="2" type="ORF">APU01nite_22620</name>
    <name evidence="3" type="ORF">SAMN04488100_14412</name>
</gene>
<evidence type="ECO:0000259" key="1">
    <source>
        <dbReference type="PROSITE" id="PS51819"/>
    </source>
</evidence>